<feature type="domain" description="Glycosyltransferase 2-like" evidence="1">
    <location>
        <begin position="23"/>
        <end position="130"/>
    </location>
</feature>
<dbReference type="InterPro" id="IPR029044">
    <property type="entry name" value="Nucleotide-diphossugar_trans"/>
</dbReference>
<sequence>MVLFRRPLLSRSAIAKSVKLIISIIIPTFNRANQLTVTLASLAKQDWHIPAEVIVVDNGSTDNTKAVVEQFETQIPNLIYRYDAMPGLLTGRHHGAAIARGEILCFLDDDVILNQEYLKNLAETFLNDKNLHLATGPCLPNYEVDPPQWLAHFWQHSHTGQYCGWLSLLDFGHSEIEVDPNFVWGLNFCIRKKTLIDLGGFHPDCIPDRLQQYQGDGETGLTLKAIEKGLKAKYIPGLMLYHHVSKQRLTIEYLKKRAFYQGVCNSYTDLRKHPLKTSTKPASFRNRIRPYYRWIKRLFVAQPTNKNISPEIKAIIDNLATAEKSGYHFHQTHFSREAEVRKWVLKNDYWDYQLPST</sequence>
<protein>
    <submittedName>
        <fullName evidence="2">Glycosyltransferase family 2 protein</fullName>
    </submittedName>
</protein>
<evidence type="ECO:0000313" key="3">
    <source>
        <dbReference type="Proteomes" id="UP000293925"/>
    </source>
</evidence>
<dbReference type="Gene3D" id="3.90.550.10">
    <property type="entry name" value="Spore Coat Polysaccharide Biosynthesis Protein SpsA, Chain A"/>
    <property type="match status" value="1"/>
</dbReference>
<dbReference type="GO" id="GO:0016740">
    <property type="term" value="F:transferase activity"/>
    <property type="evidence" value="ECO:0007669"/>
    <property type="project" value="UniProtKB-KW"/>
</dbReference>
<dbReference type="InterPro" id="IPR050834">
    <property type="entry name" value="Glycosyltransf_2"/>
</dbReference>
<reference evidence="2 3" key="1">
    <citation type="submission" date="2019-02" db="EMBL/GenBank/DDBJ databases">
        <title>Pedobacter sp. RP-3-21 sp. nov., isolated from Arctic soil.</title>
        <authorList>
            <person name="Dahal R.H."/>
        </authorList>
    </citation>
    <scope>NUCLEOTIDE SEQUENCE [LARGE SCALE GENOMIC DNA]</scope>
    <source>
        <strain evidence="2 3">RP-3-21</strain>
    </source>
</reference>
<name>A0A4R0Q3A7_9SPHI</name>
<dbReference type="Proteomes" id="UP000293925">
    <property type="component" value="Unassembled WGS sequence"/>
</dbReference>
<organism evidence="2 3">
    <name type="scientific">Pedobacter psychrodurus</name>
    <dbReference type="NCBI Taxonomy" id="2530456"/>
    <lineage>
        <taxon>Bacteria</taxon>
        <taxon>Pseudomonadati</taxon>
        <taxon>Bacteroidota</taxon>
        <taxon>Sphingobacteriia</taxon>
        <taxon>Sphingobacteriales</taxon>
        <taxon>Sphingobacteriaceae</taxon>
        <taxon>Pedobacter</taxon>
    </lineage>
</organism>
<keyword evidence="3" id="KW-1185">Reference proteome</keyword>
<evidence type="ECO:0000313" key="2">
    <source>
        <dbReference type="EMBL" id="TCD28964.1"/>
    </source>
</evidence>
<dbReference type="SUPFAM" id="SSF53448">
    <property type="entry name" value="Nucleotide-diphospho-sugar transferases"/>
    <property type="match status" value="1"/>
</dbReference>
<keyword evidence="2" id="KW-0808">Transferase</keyword>
<comment type="caution">
    <text evidence="2">The sequence shown here is derived from an EMBL/GenBank/DDBJ whole genome shotgun (WGS) entry which is preliminary data.</text>
</comment>
<dbReference type="OrthoDB" id="597270at2"/>
<accession>A0A4R0Q3A7</accession>
<dbReference type="CDD" id="cd00761">
    <property type="entry name" value="Glyco_tranf_GTA_type"/>
    <property type="match status" value="1"/>
</dbReference>
<evidence type="ECO:0000259" key="1">
    <source>
        <dbReference type="Pfam" id="PF00535"/>
    </source>
</evidence>
<dbReference type="InterPro" id="IPR001173">
    <property type="entry name" value="Glyco_trans_2-like"/>
</dbReference>
<dbReference type="Pfam" id="PF00535">
    <property type="entry name" value="Glycos_transf_2"/>
    <property type="match status" value="1"/>
</dbReference>
<dbReference type="AlphaFoldDB" id="A0A4R0Q3A7"/>
<dbReference type="EMBL" id="SJSO01000002">
    <property type="protein sequence ID" value="TCD28964.1"/>
    <property type="molecule type" value="Genomic_DNA"/>
</dbReference>
<dbReference type="PANTHER" id="PTHR43685">
    <property type="entry name" value="GLYCOSYLTRANSFERASE"/>
    <property type="match status" value="1"/>
</dbReference>
<proteinExistence type="predicted"/>
<dbReference type="PANTHER" id="PTHR43685:SF2">
    <property type="entry name" value="GLYCOSYLTRANSFERASE 2-LIKE DOMAIN-CONTAINING PROTEIN"/>
    <property type="match status" value="1"/>
</dbReference>
<gene>
    <name evidence="2" type="ORF">EZ456_02040</name>
</gene>